<gene>
    <name evidence="1" type="ORF">BLNAU_12968</name>
</gene>
<sequence>MTRSMAPNETNVFLPNSNSEMDISASSLRSLLESQIDEHKLNALKYLIVYGCSSKIDDNLQALLDTEDMFKILEQAIISCSDSLQSQMTDAIVSQDIPRQLPLAPFQHQIPTKPNPFLIFLVCLLEAGKSNWNRMKTIASWLHINGKKGINFQTFPLLATRFLNIIDESMLLIESHLARIEGSSVSRVFMTIGEYDDLAHTVLTALLTFDRVFGSLRIGRDDGATLLQTKHQLVKRGLSLVTTAPSFSAELLPKLSLQCREYCAVDEPFGKNGFRIPFRLDDSGEPVETCWADIVVTILNETHPAIQPLLCEGDDLNSADLAVPLRHVTHYLQFVIRSWGIVEMADINGEFNPGEKLDSALDGTIRAIAPLLPVLIGHLQTCPLRQSDPSSHSVSLPPPSQMCPNHDILVECLSKALQFLKTTIVYKSKYVLTTMAHQFGPTVPPTIAGIVSMLIPAVCPNIPGTDDCVRAALDVLSWIAKTSPEVQIPMIRTNMVATVLQHFQTSALAYQNHTSEFLSGTVHYLLQLGTDHGRFQTDANEVAAIQQDVKQLVFVPVVQFVHSIRPLISQLDGLSRLPLIPVLLHLLSRVSESIPQLPGLWTAIQPAKLAFTFLSLMEMSTSRDMNKMIFIQMQNTLNTFRQTTPEGKEDWISFSGELEDEDQQVLFRYNNTDCKCLKLNLDELKCTRDRKTMNRLS</sequence>
<proteinExistence type="predicted"/>
<evidence type="ECO:0000313" key="1">
    <source>
        <dbReference type="EMBL" id="KAK2952117.1"/>
    </source>
</evidence>
<reference evidence="1 2" key="1">
    <citation type="journal article" date="2022" name="bioRxiv">
        <title>Genomics of Preaxostyla Flagellates Illuminates Evolutionary Transitions and the Path Towards Mitochondrial Loss.</title>
        <authorList>
            <person name="Novak L.V.F."/>
            <person name="Treitli S.C."/>
            <person name="Pyrih J."/>
            <person name="Halakuc P."/>
            <person name="Pipaliya S.V."/>
            <person name="Vacek V."/>
            <person name="Brzon O."/>
            <person name="Soukal P."/>
            <person name="Eme L."/>
            <person name="Dacks J.B."/>
            <person name="Karnkowska A."/>
            <person name="Elias M."/>
            <person name="Hampl V."/>
        </authorList>
    </citation>
    <scope>NUCLEOTIDE SEQUENCE [LARGE SCALE GENOMIC DNA]</scope>
    <source>
        <strain evidence="1">NAU3</strain>
        <tissue evidence="1">Gut</tissue>
    </source>
</reference>
<keyword evidence="2" id="KW-1185">Reference proteome</keyword>
<evidence type="ECO:0000313" key="2">
    <source>
        <dbReference type="Proteomes" id="UP001281761"/>
    </source>
</evidence>
<dbReference type="EMBL" id="JARBJD010000108">
    <property type="protein sequence ID" value="KAK2952117.1"/>
    <property type="molecule type" value="Genomic_DNA"/>
</dbReference>
<comment type="caution">
    <text evidence="1">The sequence shown here is derived from an EMBL/GenBank/DDBJ whole genome shotgun (WGS) entry which is preliminary data.</text>
</comment>
<organism evidence="1 2">
    <name type="scientific">Blattamonas nauphoetae</name>
    <dbReference type="NCBI Taxonomy" id="2049346"/>
    <lineage>
        <taxon>Eukaryota</taxon>
        <taxon>Metamonada</taxon>
        <taxon>Preaxostyla</taxon>
        <taxon>Oxymonadida</taxon>
        <taxon>Blattamonas</taxon>
    </lineage>
</organism>
<protein>
    <submittedName>
        <fullName evidence="1">Uncharacterized protein</fullName>
    </submittedName>
</protein>
<dbReference type="Proteomes" id="UP001281761">
    <property type="component" value="Unassembled WGS sequence"/>
</dbReference>
<name>A0ABQ9XI60_9EUKA</name>
<accession>A0ABQ9XI60</accession>